<name>A0ABR1V2C6_9PEZI</name>
<evidence type="ECO:0000259" key="2">
    <source>
        <dbReference type="Pfam" id="PF06985"/>
    </source>
</evidence>
<evidence type="ECO:0000313" key="3">
    <source>
        <dbReference type="EMBL" id="KAK8064219.1"/>
    </source>
</evidence>
<dbReference type="Pfam" id="PF06985">
    <property type="entry name" value="HET"/>
    <property type="match status" value="1"/>
</dbReference>
<keyword evidence="4" id="KW-1185">Reference proteome</keyword>
<feature type="region of interest" description="Disordered" evidence="1">
    <location>
        <begin position="447"/>
        <end position="474"/>
    </location>
</feature>
<reference evidence="3 4" key="1">
    <citation type="submission" date="2023-01" db="EMBL/GenBank/DDBJ databases">
        <title>Analysis of 21 Apiospora genomes using comparative genomics revels a genus with tremendous synthesis potential of carbohydrate active enzymes and secondary metabolites.</title>
        <authorList>
            <person name="Sorensen T."/>
        </authorList>
    </citation>
    <scope>NUCLEOTIDE SEQUENCE [LARGE SCALE GENOMIC DNA]</scope>
    <source>
        <strain evidence="3 4">CBS 83171</strain>
    </source>
</reference>
<dbReference type="EMBL" id="JAQQWM010000005">
    <property type="protein sequence ID" value="KAK8064219.1"/>
    <property type="molecule type" value="Genomic_DNA"/>
</dbReference>
<feature type="compositionally biased region" description="Polar residues" evidence="1">
    <location>
        <begin position="459"/>
        <end position="474"/>
    </location>
</feature>
<dbReference type="PANTHER" id="PTHR33112:SF16">
    <property type="entry name" value="HETEROKARYON INCOMPATIBILITY DOMAIN-CONTAINING PROTEIN"/>
    <property type="match status" value="1"/>
</dbReference>
<sequence length="690" mass="78057">MAERKYFKTHRGMVTSGDRERPRDGYSSWLHLGADPGDEAALSQDVVGRLRSDHLALDNPVIHNWLTDCLSHRKCRVTLSGTESVDPYESPLPSRCVEIDLVSGNVLLKETKDITGAYITLSHRWGTETEASKTTTENYAARLQHIDITSFPKTFQDAIIIAKYLEVRYLWIDSLCIIQGETGNSDWKVEAPRMADYYQHSLVTLAEISATGGLLPPRKGFSDHRMMARLPYRDNKGTHKGLFYAFQYTPLNNSYRTRIAESELIHRGWVYQEWILSRRILCFTPSSAVFHCRSLPPRNEWDEEVYRGGSELNMMLKYLFNVRDPPYRTHEKLWLGIIRAYSRLSLTCPDQDRLFALSGIAKEIFNAMELSRGPEDLEICYASGLWKHNLYLGLLWSLEKPGPHRRLRGFPSWSWASVLAPVIWIWPEDETIHPFCENITLGSCSNTDGTATEDEASPVRNSGDSDTEEVTNMTGSAQSFTSVVTTLRICGFMKSVLLDSREDLDDIARTLRSPEAPYDALGEAWIDSEPLISPDGPLLQESGPQELSVLSIAKSVYEIYYGPDDEDDNLFDVEEEMREAKVYVLILNHVSDGTFERIGSGFLRCFGTRGCVLKEVTLGGRNGVTCGTEFVNYHMLALPTDIAACISYVPDQCCDFVYDDAVLVVLAQLGCLQRLSLWIFQLTIHQKEGQ</sequence>
<accession>A0ABR1V2C6</accession>
<evidence type="ECO:0000313" key="4">
    <source>
        <dbReference type="Proteomes" id="UP001446871"/>
    </source>
</evidence>
<comment type="caution">
    <text evidence="3">The sequence shown here is derived from an EMBL/GenBank/DDBJ whole genome shotgun (WGS) entry which is preliminary data.</text>
</comment>
<organism evidence="3 4">
    <name type="scientific">Apiospora saccharicola</name>
    <dbReference type="NCBI Taxonomy" id="335842"/>
    <lineage>
        <taxon>Eukaryota</taxon>
        <taxon>Fungi</taxon>
        <taxon>Dikarya</taxon>
        <taxon>Ascomycota</taxon>
        <taxon>Pezizomycotina</taxon>
        <taxon>Sordariomycetes</taxon>
        <taxon>Xylariomycetidae</taxon>
        <taxon>Amphisphaeriales</taxon>
        <taxon>Apiosporaceae</taxon>
        <taxon>Apiospora</taxon>
    </lineage>
</organism>
<evidence type="ECO:0000256" key="1">
    <source>
        <dbReference type="SAM" id="MobiDB-lite"/>
    </source>
</evidence>
<feature type="domain" description="Heterokaryon incompatibility" evidence="2">
    <location>
        <begin position="118"/>
        <end position="273"/>
    </location>
</feature>
<dbReference type="InterPro" id="IPR010730">
    <property type="entry name" value="HET"/>
</dbReference>
<protein>
    <recommendedName>
        <fullName evidence="2">Heterokaryon incompatibility domain-containing protein</fullName>
    </recommendedName>
</protein>
<gene>
    <name evidence="3" type="ORF">PG996_008871</name>
</gene>
<dbReference type="PANTHER" id="PTHR33112">
    <property type="entry name" value="DOMAIN PROTEIN, PUTATIVE-RELATED"/>
    <property type="match status" value="1"/>
</dbReference>
<proteinExistence type="predicted"/>
<dbReference type="Proteomes" id="UP001446871">
    <property type="component" value="Unassembled WGS sequence"/>
</dbReference>
<feature type="region of interest" description="Disordered" evidence="1">
    <location>
        <begin position="1"/>
        <end position="23"/>
    </location>
</feature>